<organism evidence="2 3">
    <name type="scientific">Nitrospira moscoviensis</name>
    <dbReference type="NCBI Taxonomy" id="42253"/>
    <lineage>
        <taxon>Bacteria</taxon>
        <taxon>Pseudomonadati</taxon>
        <taxon>Nitrospirota</taxon>
        <taxon>Nitrospiria</taxon>
        <taxon>Nitrospirales</taxon>
        <taxon>Nitrospiraceae</taxon>
        <taxon>Nitrospira</taxon>
    </lineage>
</organism>
<evidence type="ECO:0000256" key="1">
    <source>
        <dbReference type="ARBA" id="ARBA00023118"/>
    </source>
</evidence>
<dbReference type="InterPro" id="IPR013415">
    <property type="entry name" value="Cas5_Cmx5_DevS"/>
</dbReference>
<evidence type="ECO:0000313" key="2">
    <source>
        <dbReference type="EMBL" id="ALA57933.1"/>
    </source>
</evidence>
<name>A0A0K2GAG9_NITMO</name>
<evidence type="ECO:0000313" key="3">
    <source>
        <dbReference type="Proteomes" id="UP000069205"/>
    </source>
</evidence>
<gene>
    <name evidence="2" type="primary">devS</name>
    <name evidence="2" type="ORF">NITMOv2_1507</name>
</gene>
<dbReference type="AlphaFoldDB" id="A0A0K2GAG9"/>
<dbReference type="GO" id="GO:0051607">
    <property type="term" value="P:defense response to virus"/>
    <property type="evidence" value="ECO:0007669"/>
    <property type="project" value="UniProtKB-KW"/>
</dbReference>
<dbReference type="NCBIfam" id="TIGR02586">
    <property type="entry name" value="cas5_cmx5_devS"/>
    <property type="match status" value="1"/>
</dbReference>
<dbReference type="KEGG" id="nmv:NITMOv2_1507"/>
<proteinExistence type="predicted"/>
<dbReference type="NCBIfam" id="TIGR02593">
    <property type="entry name" value="CRISPR_cas5"/>
    <property type="match status" value="1"/>
</dbReference>
<dbReference type="STRING" id="42253.NITMOv2_1507"/>
<dbReference type="Proteomes" id="UP000069205">
    <property type="component" value="Chromosome"/>
</dbReference>
<dbReference type="PATRIC" id="fig|42253.5.peg.1478"/>
<dbReference type="EMBL" id="CP011801">
    <property type="protein sequence ID" value="ALA57933.1"/>
    <property type="molecule type" value="Genomic_DNA"/>
</dbReference>
<sequence>MALYVSIPIASFRAPQAREYFETLPCPPPSTVYGMLLSLVGEPDRLHHVGAQIAIALLSVPERSVVLRTLWRVKTRKYGPGIGENRRPDFQELLTAVRLAVWVRPGTTEASSPRLADRVRATLNRPAEINRFGGLCLGESTHLVDEIRSLRPADFQESRFLVRDRKGDLALPVWPDHVGSARTKWQQYRLVTRHLSQGPEEAAWTPILS</sequence>
<dbReference type="RefSeq" id="WP_420799893.1">
    <property type="nucleotide sequence ID" value="NZ_CP011801.1"/>
</dbReference>
<dbReference type="InterPro" id="IPR013422">
    <property type="entry name" value="CRISPR-assoc_prot_Cas5_N"/>
</dbReference>
<keyword evidence="3" id="KW-1185">Reference proteome</keyword>
<protein>
    <submittedName>
        <fullName evidence="2">CRISPR-associated protein Cas5/DevS</fullName>
    </submittedName>
</protein>
<keyword evidence="1" id="KW-0051">Antiviral defense</keyword>
<reference evidence="2 3" key="1">
    <citation type="journal article" date="2015" name="Proc. Natl. Acad. Sci. U.S.A.">
        <title>Expanded metabolic versatility of ubiquitous nitrite-oxidizing bacteria from the genus Nitrospira.</title>
        <authorList>
            <person name="Koch H."/>
            <person name="Lucker S."/>
            <person name="Albertsen M."/>
            <person name="Kitzinger K."/>
            <person name="Herbold C."/>
            <person name="Spieck E."/>
            <person name="Nielsen P.H."/>
            <person name="Wagner M."/>
            <person name="Daims H."/>
        </authorList>
    </citation>
    <scope>NUCLEOTIDE SEQUENCE [LARGE SCALE GENOMIC DNA]</scope>
    <source>
        <strain evidence="2 3">NSP M-1</strain>
    </source>
</reference>
<accession>A0A0K2GAG9</accession>